<feature type="transmembrane region" description="Helical" evidence="1">
    <location>
        <begin position="178"/>
        <end position="203"/>
    </location>
</feature>
<feature type="transmembrane region" description="Helical" evidence="1">
    <location>
        <begin position="223"/>
        <end position="242"/>
    </location>
</feature>
<dbReference type="Proteomes" id="UP001145050">
    <property type="component" value="Unassembled WGS sequence"/>
</dbReference>
<evidence type="ECO:0000313" key="2">
    <source>
        <dbReference type="EMBL" id="MDC3423212.1"/>
    </source>
</evidence>
<feature type="transmembrane region" description="Helical" evidence="1">
    <location>
        <begin position="44"/>
        <end position="63"/>
    </location>
</feature>
<protein>
    <recommendedName>
        <fullName evidence="4">Na+/proline symporter</fullName>
    </recommendedName>
</protein>
<keyword evidence="1" id="KW-0472">Membrane</keyword>
<feature type="transmembrane region" description="Helical" evidence="1">
    <location>
        <begin position="262"/>
        <end position="283"/>
    </location>
</feature>
<feature type="transmembrane region" description="Helical" evidence="1">
    <location>
        <begin position="150"/>
        <end position="171"/>
    </location>
</feature>
<feature type="transmembrane region" description="Helical" evidence="1">
    <location>
        <begin position="6"/>
        <end position="23"/>
    </location>
</feature>
<feature type="transmembrane region" description="Helical" evidence="1">
    <location>
        <begin position="376"/>
        <end position="393"/>
    </location>
</feature>
<keyword evidence="3" id="KW-1185">Reference proteome</keyword>
<name>A0A9X3WNV7_9BACI</name>
<dbReference type="RefSeq" id="WP_272434881.1">
    <property type="nucleotide sequence ID" value="NZ_JAMQKB010000001.1"/>
</dbReference>
<feature type="transmembrane region" description="Helical" evidence="1">
    <location>
        <begin position="352"/>
        <end position="370"/>
    </location>
</feature>
<feature type="transmembrane region" description="Helical" evidence="1">
    <location>
        <begin position="116"/>
        <end position="144"/>
    </location>
</feature>
<feature type="transmembrane region" description="Helical" evidence="1">
    <location>
        <begin position="69"/>
        <end position="86"/>
    </location>
</feature>
<comment type="caution">
    <text evidence="2">The sequence shown here is derived from an EMBL/GenBank/DDBJ whole genome shotgun (WGS) entry which is preliminary data.</text>
</comment>
<keyword evidence="1" id="KW-0812">Transmembrane</keyword>
<organism evidence="2 3">
    <name type="scientific">Terrihalobacillus insolitus</name>
    <dbReference type="NCBI Taxonomy" id="2950438"/>
    <lineage>
        <taxon>Bacteria</taxon>
        <taxon>Bacillati</taxon>
        <taxon>Bacillota</taxon>
        <taxon>Bacilli</taxon>
        <taxon>Bacillales</taxon>
        <taxon>Bacillaceae</taxon>
        <taxon>Terrihalobacillus</taxon>
    </lineage>
</organism>
<sequence>MIDWYLVMFVAATILLVYIEKLGEHKIVFQYMAHSGEIGLSGGTYAVLIQFMSGATLFLPIYVTVQMKLYSVFMFVLGVLAIYILLARVISNIKVTEEGPFSVLFKKRANVGDKRYFFIIAALSSFLSFLLHTFLVATLFFNIYEQSLTIGLSLFLFFCFTFFGLGGYFGVTKIGSKLVFGIFLSSVILSLSLFLKVGINSVYKQFTEIFPSLMDGSILENGLIVVTFVFVMFGQTCMNYYFWQSLHLIKVNHRLTVLRVSLFSWVALLLAYSALSIYILVQGTSSASLSRVLKTVVELESPFFPFVISLIWFSSLLVGAGTSLYSLVSLYLWMQNNNKKVLTTKQLLRKGYLVAMTVCLVTGFLSVYILSYTKEVLMVLAAFFSSIGFPFWFQSIFKKFNSKHYFFGVSLVFPISIIGVVLGFELWLITAVAVLFPCIIYLFLQNVCKLSENG</sequence>
<keyword evidence="1" id="KW-1133">Transmembrane helix</keyword>
<proteinExistence type="predicted"/>
<accession>A0A9X3WNV7</accession>
<feature type="transmembrane region" description="Helical" evidence="1">
    <location>
        <begin position="303"/>
        <end position="332"/>
    </location>
</feature>
<evidence type="ECO:0000256" key="1">
    <source>
        <dbReference type="SAM" id="Phobius"/>
    </source>
</evidence>
<dbReference type="AlphaFoldDB" id="A0A9X3WNV7"/>
<evidence type="ECO:0000313" key="3">
    <source>
        <dbReference type="Proteomes" id="UP001145050"/>
    </source>
</evidence>
<gene>
    <name evidence="2" type="ORF">NC797_01655</name>
</gene>
<feature type="transmembrane region" description="Helical" evidence="1">
    <location>
        <begin position="405"/>
        <end position="421"/>
    </location>
</feature>
<evidence type="ECO:0008006" key="4">
    <source>
        <dbReference type="Google" id="ProtNLM"/>
    </source>
</evidence>
<feature type="transmembrane region" description="Helical" evidence="1">
    <location>
        <begin position="427"/>
        <end position="444"/>
    </location>
</feature>
<dbReference type="EMBL" id="JAMQKB010000001">
    <property type="protein sequence ID" value="MDC3423212.1"/>
    <property type="molecule type" value="Genomic_DNA"/>
</dbReference>
<reference evidence="2" key="1">
    <citation type="submission" date="2022-06" db="EMBL/GenBank/DDBJ databases">
        <title>Aquibacillus sp. a new bacterium isolated from soil saline samples.</title>
        <authorList>
            <person name="Galisteo C."/>
            <person name="De La Haba R."/>
            <person name="Sanchez-Porro C."/>
            <person name="Ventosa A."/>
        </authorList>
    </citation>
    <scope>NUCLEOTIDE SEQUENCE</scope>
    <source>
        <strain evidence="2">3ASR75-11</strain>
    </source>
</reference>